<comment type="caution">
    <text evidence="2">The sequence shown here is derived from an EMBL/GenBank/DDBJ whole genome shotgun (WGS) entry which is preliminary data.</text>
</comment>
<proteinExistence type="predicted"/>
<feature type="chain" id="PRO_5041397599" evidence="1">
    <location>
        <begin position="21"/>
        <end position="157"/>
    </location>
</feature>
<keyword evidence="3" id="KW-1185">Reference proteome</keyword>
<dbReference type="Proteomes" id="UP001163798">
    <property type="component" value="Unassembled WGS sequence"/>
</dbReference>
<reference evidence="2" key="1">
    <citation type="submission" date="2022-08" db="EMBL/GenBank/DDBJ databases">
        <authorList>
            <consortium name="DOE Joint Genome Institute"/>
            <person name="Min B."/>
            <person name="Riley R."/>
            <person name="Sierra-Patev S."/>
            <person name="Naranjo-Ortiz M."/>
            <person name="Looney B."/>
            <person name="Konkel Z."/>
            <person name="Slot J.C."/>
            <person name="Sakamoto Y."/>
            <person name="Steenwyk J.L."/>
            <person name="Rokas A."/>
            <person name="Carro J."/>
            <person name="Camarero S."/>
            <person name="Ferreira P."/>
            <person name="Molpeceres G."/>
            <person name="Ruiz-Duenas F.J."/>
            <person name="Serrano A."/>
            <person name="Henrissat B."/>
            <person name="Drula E."/>
            <person name="Hughes K.W."/>
            <person name="Mata J.L."/>
            <person name="Ishikawa N.K."/>
            <person name="Vargas-Isla R."/>
            <person name="Ushijima S."/>
            <person name="Smith C.A."/>
            <person name="Ahrendt S."/>
            <person name="Andreopoulos W."/>
            <person name="He G."/>
            <person name="Labutti K."/>
            <person name="Lipzen A."/>
            <person name="Ng V."/>
            <person name="Sandor L."/>
            <person name="Barry K."/>
            <person name="Martinez A.T."/>
            <person name="Xiao Y."/>
            <person name="Gibbons J.G."/>
            <person name="Terashima K."/>
            <person name="Hibbett D.S."/>
            <person name="Grigoriev I.V."/>
        </authorList>
    </citation>
    <scope>NUCLEOTIDE SEQUENCE</scope>
    <source>
        <strain evidence="2">TFB10291</strain>
    </source>
</reference>
<name>A0AA38U0K4_9AGAR</name>
<evidence type="ECO:0000313" key="3">
    <source>
        <dbReference type="Proteomes" id="UP001163798"/>
    </source>
</evidence>
<evidence type="ECO:0000256" key="1">
    <source>
        <dbReference type="SAM" id="SignalP"/>
    </source>
</evidence>
<protein>
    <submittedName>
        <fullName evidence="2">Uncharacterized protein</fullName>
    </submittedName>
</protein>
<evidence type="ECO:0000313" key="2">
    <source>
        <dbReference type="EMBL" id="KAJ3790692.1"/>
    </source>
</evidence>
<dbReference type="EMBL" id="MU793248">
    <property type="protein sequence ID" value="KAJ3790692.1"/>
    <property type="molecule type" value="Genomic_DNA"/>
</dbReference>
<keyword evidence="1" id="KW-0732">Signal</keyword>
<gene>
    <name evidence="2" type="ORF">GGU10DRAFT_340086</name>
</gene>
<dbReference type="AlphaFoldDB" id="A0AA38U0K4"/>
<organism evidence="2 3">
    <name type="scientific">Lentinula aff. detonsa</name>
    <dbReference type="NCBI Taxonomy" id="2804958"/>
    <lineage>
        <taxon>Eukaryota</taxon>
        <taxon>Fungi</taxon>
        <taxon>Dikarya</taxon>
        <taxon>Basidiomycota</taxon>
        <taxon>Agaricomycotina</taxon>
        <taxon>Agaricomycetes</taxon>
        <taxon>Agaricomycetidae</taxon>
        <taxon>Agaricales</taxon>
        <taxon>Marasmiineae</taxon>
        <taxon>Omphalotaceae</taxon>
        <taxon>Lentinula</taxon>
    </lineage>
</organism>
<sequence length="157" mass="16993">MLAFAFSSLLIALLLIYVGAGPSVLASIMALDDSLDAHESSLAAVAAIHFETAVLLRTWQNSFYFGTRSKLPAEKEKAQLIRVRFREHIPSLNRDLRKLLGYGSGDLLGSNFIDECLEGFTFILFSVFLYPVSGGGDLNIASRTLGGSPDNSICDSS</sequence>
<feature type="signal peptide" evidence="1">
    <location>
        <begin position="1"/>
        <end position="20"/>
    </location>
</feature>
<accession>A0AA38U0K4</accession>